<keyword evidence="4" id="KW-1185">Reference proteome</keyword>
<protein>
    <submittedName>
        <fullName evidence="2 3">Uncharacterized protein</fullName>
    </submittedName>
</protein>
<sequence length="85" mass="9649">MRTNKQKFPLCRIPPAIALAGIGYGVSLYRQSQTSEKTSGRPSGGAEAETERRRRNEELMSAYGDRDSLESLERAVRVYESQQRR</sequence>
<gene>
    <name evidence="2" type="ORF">MAPG_06249</name>
</gene>
<reference evidence="3" key="5">
    <citation type="submission" date="2015-06" db="UniProtKB">
        <authorList>
            <consortium name="EnsemblFungi"/>
        </authorList>
    </citation>
    <scope>IDENTIFICATION</scope>
    <source>
        <strain evidence="3">ATCC 64411</strain>
    </source>
</reference>
<reference evidence="2" key="3">
    <citation type="submission" date="2011-03" db="EMBL/GenBank/DDBJ databases">
        <title>Annotation of Magnaporthe poae ATCC 64411.</title>
        <authorList>
            <person name="Ma L.-J."/>
            <person name="Dead R."/>
            <person name="Young S.K."/>
            <person name="Zeng Q."/>
            <person name="Gargeya S."/>
            <person name="Fitzgerald M."/>
            <person name="Haas B."/>
            <person name="Abouelleil A."/>
            <person name="Alvarado L."/>
            <person name="Arachchi H.M."/>
            <person name="Berlin A."/>
            <person name="Brown A."/>
            <person name="Chapman S.B."/>
            <person name="Chen Z."/>
            <person name="Dunbar C."/>
            <person name="Freedman E."/>
            <person name="Gearin G."/>
            <person name="Gellesch M."/>
            <person name="Goldberg J."/>
            <person name="Griggs A."/>
            <person name="Gujja S."/>
            <person name="Heiman D."/>
            <person name="Howarth C."/>
            <person name="Larson L."/>
            <person name="Lui A."/>
            <person name="MacDonald P.J.P."/>
            <person name="Mehta T."/>
            <person name="Montmayeur A."/>
            <person name="Murphy C."/>
            <person name="Neiman D."/>
            <person name="Pearson M."/>
            <person name="Priest M."/>
            <person name="Roberts A."/>
            <person name="Saif S."/>
            <person name="Shea T."/>
            <person name="Shenoy N."/>
            <person name="Sisk P."/>
            <person name="Stolte C."/>
            <person name="Sykes S."/>
            <person name="Yandava C."/>
            <person name="Wortman J."/>
            <person name="Nusbaum C."/>
            <person name="Birren B."/>
        </authorList>
    </citation>
    <scope>NUCLEOTIDE SEQUENCE</scope>
    <source>
        <strain evidence="2">ATCC 64411</strain>
    </source>
</reference>
<reference evidence="3" key="4">
    <citation type="journal article" date="2015" name="G3 (Bethesda)">
        <title>Genome sequences of three phytopathogenic species of the Magnaporthaceae family of fungi.</title>
        <authorList>
            <person name="Okagaki L.H."/>
            <person name="Nunes C.C."/>
            <person name="Sailsbery J."/>
            <person name="Clay B."/>
            <person name="Brown D."/>
            <person name="John T."/>
            <person name="Oh Y."/>
            <person name="Young N."/>
            <person name="Fitzgerald M."/>
            <person name="Haas B.J."/>
            <person name="Zeng Q."/>
            <person name="Young S."/>
            <person name="Adiconis X."/>
            <person name="Fan L."/>
            <person name="Levin J.Z."/>
            <person name="Mitchell T.K."/>
            <person name="Okubara P.A."/>
            <person name="Farman M.L."/>
            <person name="Kohn L.M."/>
            <person name="Birren B."/>
            <person name="Ma L.-J."/>
            <person name="Dean R.A."/>
        </authorList>
    </citation>
    <scope>NUCLEOTIDE SEQUENCE</scope>
    <source>
        <strain evidence="3">ATCC 64411 / 73-15</strain>
    </source>
</reference>
<dbReference type="OrthoDB" id="4338954at2759"/>
<evidence type="ECO:0000256" key="1">
    <source>
        <dbReference type="SAM" id="MobiDB-lite"/>
    </source>
</evidence>
<evidence type="ECO:0000313" key="4">
    <source>
        <dbReference type="Proteomes" id="UP000011715"/>
    </source>
</evidence>
<dbReference type="AlphaFoldDB" id="A0A0C4E1I7"/>
<dbReference type="EMBL" id="GL876970">
    <property type="protein sequence ID" value="KLU87248.1"/>
    <property type="molecule type" value="Genomic_DNA"/>
</dbReference>
<dbReference type="Proteomes" id="UP000011715">
    <property type="component" value="Unassembled WGS sequence"/>
</dbReference>
<dbReference type="EnsemblFungi" id="MAPG_06249T0">
    <property type="protein sequence ID" value="MAPG_06249T0"/>
    <property type="gene ID" value="MAPG_06249"/>
</dbReference>
<dbReference type="OMA" id="YREAQMQ"/>
<reference evidence="4" key="2">
    <citation type="submission" date="2010-05" db="EMBL/GenBank/DDBJ databases">
        <title>The genome sequence of Magnaporthe poae strain ATCC 64411.</title>
        <authorList>
            <person name="Ma L.-J."/>
            <person name="Dead R."/>
            <person name="Young S."/>
            <person name="Zeng Q."/>
            <person name="Koehrsen M."/>
            <person name="Alvarado L."/>
            <person name="Berlin A."/>
            <person name="Chapman S.B."/>
            <person name="Chen Z."/>
            <person name="Freedman E."/>
            <person name="Gellesch M."/>
            <person name="Goldberg J."/>
            <person name="Griggs A."/>
            <person name="Gujja S."/>
            <person name="Heilman E.R."/>
            <person name="Heiman D."/>
            <person name="Hepburn T."/>
            <person name="Howarth C."/>
            <person name="Jen D."/>
            <person name="Larson L."/>
            <person name="Mehta T."/>
            <person name="Neiman D."/>
            <person name="Pearson M."/>
            <person name="Roberts A."/>
            <person name="Saif S."/>
            <person name="Shea T."/>
            <person name="Shenoy N."/>
            <person name="Sisk P."/>
            <person name="Stolte C."/>
            <person name="Sykes S."/>
            <person name="Walk T."/>
            <person name="White J."/>
            <person name="Yandava C."/>
            <person name="Haas B."/>
            <person name="Nusbaum C."/>
            <person name="Birren B."/>
        </authorList>
    </citation>
    <scope>NUCLEOTIDE SEQUENCE [LARGE SCALE GENOMIC DNA]</scope>
    <source>
        <strain evidence="4">ATCC 64411 / 73-15</strain>
    </source>
</reference>
<dbReference type="STRING" id="644358.A0A0C4E1I7"/>
<dbReference type="VEuPathDB" id="FungiDB:MAPG_06249"/>
<evidence type="ECO:0000313" key="2">
    <source>
        <dbReference type="EMBL" id="KLU87248.1"/>
    </source>
</evidence>
<dbReference type="eggNOG" id="ENOG502SZDW">
    <property type="taxonomic scope" value="Eukaryota"/>
</dbReference>
<accession>A0A0C4E1I7</accession>
<name>A0A0C4E1I7_MAGP6</name>
<dbReference type="EMBL" id="ADBL01001500">
    <property type="status" value="NOT_ANNOTATED_CDS"/>
    <property type="molecule type" value="Genomic_DNA"/>
</dbReference>
<proteinExistence type="predicted"/>
<feature type="compositionally biased region" description="Polar residues" evidence="1">
    <location>
        <begin position="31"/>
        <end position="41"/>
    </location>
</feature>
<organism evidence="3 4">
    <name type="scientific">Magnaporthiopsis poae (strain ATCC 64411 / 73-15)</name>
    <name type="common">Kentucky bluegrass fungus</name>
    <name type="synonym">Magnaporthe poae</name>
    <dbReference type="NCBI Taxonomy" id="644358"/>
    <lineage>
        <taxon>Eukaryota</taxon>
        <taxon>Fungi</taxon>
        <taxon>Dikarya</taxon>
        <taxon>Ascomycota</taxon>
        <taxon>Pezizomycotina</taxon>
        <taxon>Sordariomycetes</taxon>
        <taxon>Sordariomycetidae</taxon>
        <taxon>Magnaporthales</taxon>
        <taxon>Magnaporthaceae</taxon>
        <taxon>Magnaporthiopsis</taxon>
    </lineage>
</organism>
<feature type="region of interest" description="Disordered" evidence="1">
    <location>
        <begin position="31"/>
        <end position="55"/>
    </location>
</feature>
<reference evidence="2" key="1">
    <citation type="submission" date="2010-05" db="EMBL/GenBank/DDBJ databases">
        <title>The Genome Sequence of Magnaporthe poae strain ATCC 64411.</title>
        <authorList>
            <consortium name="The Broad Institute Genome Sequencing Platform"/>
            <consortium name="Broad Institute Genome Sequencing Center for Infectious Disease"/>
            <person name="Ma L.-J."/>
            <person name="Dead R."/>
            <person name="Young S."/>
            <person name="Zeng Q."/>
            <person name="Koehrsen M."/>
            <person name="Alvarado L."/>
            <person name="Berlin A."/>
            <person name="Chapman S.B."/>
            <person name="Chen Z."/>
            <person name="Freedman E."/>
            <person name="Gellesch M."/>
            <person name="Goldberg J."/>
            <person name="Griggs A."/>
            <person name="Gujja S."/>
            <person name="Heilman E.R."/>
            <person name="Heiman D."/>
            <person name="Hepburn T."/>
            <person name="Howarth C."/>
            <person name="Jen D."/>
            <person name="Larson L."/>
            <person name="Mehta T."/>
            <person name="Neiman D."/>
            <person name="Pearson M."/>
            <person name="Roberts A."/>
            <person name="Saif S."/>
            <person name="Shea T."/>
            <person name="Shenoy N."/>
            <person name="Sisk P."/>
            <person name="Stolte C."/>
            <person name="Sykes S."/>
            <person name="Walk T."/>
            <person name="White J."/>
            <person name="Yandava C."/>
            <person name="Haas B."/>
            <person name="Nusbaum C."/>
            <person name="Birren B."/>
        </authorList>
    </citation>
    <scope>NUCLEOTIDE SEQUENCE</scope>
    <source>
        <strain evidence="2">ATCC 64411</strain>
    </source>
</reference>
<evidence type="ECO:0000313" key="3">
    <source>
        <dbReference type="EnsemblFungi" id="MAPG_06249T0"/>
    </source>
</evidence>